<proteinExistence type="predicted"/>
<keyword evidence="2" id="KW-1185">Reference proteome</keyword>
<dbReference type="AlphaFoldDB" id="A0AAV7DSS1"/>
<organism evidence="1 2">
    <name type="scientific">Aristolochia fimbriata</name>
    <name type="common">White veined hardy Dutchman's pipe vine</name>
    <dbReference type="NCBI Taxonomy" id="158543"/>
    <lineage>
        <taxon>Eukaryota</taxon>
        <taxon>Viridiplantae</taxon>
        <taxon>Streptophyta</taxon>
        <taxon>Embryophyta</taxon>
        <taxon>Tracheophyta</taxon>
        <taxon>Spermatophyta</taxon>
        <taxon>Magnoliopsida</taxon>
        <taxon>Magnoliidae</taxon>
        <taxon>Piperales</taxon>
        <taxon>Aristolochiaceae</taxon>
        <taxon>Aristolochia</taxon>
    </lineage>
</organism>
<accession>A0AAV7DSS1</accession>
<gene>
    <name evidence="1" type="ORF">H6P81_019729</name>
</gene>
<protein>
    <recommendedName>
        <fullName evidence="3">Ribosomal protein L2</fullName>
    </recommendedName>
</protein>
<sequence length="223" mass="25095">MAGLDLGKKLYFYNNKHVNVRILPRCLTSNKDCLLGSEQTARMGPIGLLEWSTNDIEGGVTLRGKCHARGPTLVSPSVTRGAKHDIAGDPHPHAGTWEKKLCLQLNQSGSGAWTTAFNDQLIINLGGILVQQQPLQVVRFWGKRERERDWPVRERIGRFCKGPIKRGKKGLTPHVGLGPHPRHPIKNLSFIPSTPFNYKELDHNNYPFNYKELDHNNYPAHPS</sequence>
<dbReference type="EMBL" id="JAINDJ010000008">
    <property type="protein sequence ID" value="KAG9439564.1"/>
    <property type="molecule type" value="Genomic_DNA"/>
</dbReference>
<evidence type="ECO:0008006" key="3">
    <source>
        <dbReference type="Google" id="ProtNLM"/>
    </source>
</evidence>
<evidence type="ECO:0000313" key="1">
    <source>
        <dbReference type="EMBL" id="KAG9439564.1"/>
    </source>
</evidence>
<comment type="caution">
    <text evidence="1">The sequence shown here is derived from an EMBL/GenBank/DDBJ whole genome shotgun (WGS) entry which is preliminary data.</text>
</comment>
<dbReference type="Proteomes" id="UP000825729">
    <property type="component" value="Unassembled WGS sequence"/>
</dbReference>
<reference evidence="1 2" key="1">
    <citation type="submission" date="2021-07" db="EMBL/GenBank/DDBJ databases">
        <title>The Aristolochia fimbriata genome: insights into angiosperm evolution, floral development and chemical biosynthesis.</title>
        <authorList>
            <person name="Jiao Y."/>
        </authorList>
    </citation>
    <scope>NUCLEOTIDE SEQUENCE [LARGE SCALE GENOMIC DNA]</scope>
    <source>
        <strain evidence="1">IBCAS-2021</strain>
        <tissue evidence="1">Leaf</tissue>
    </source>
</reference>
<name>A0AAV7DSS1_ARIFI</name>
<evidence type="ECO:0000313" key="2">
    <source>
        <dbReference type="Proteomes" id="UP000825729"/>
    </source>
</evidence>